<dbReference type="AlphaFoldDB" id="A0A5E7TDI1"/>
<dbReference type="Proteomes" id="UP000381378">
    <property type="component" value="Unassembled WGS sequence"/>
</dbReference>
<proteinExistence type="predicted"/>
<protein>
    <submittedName>
        <fullName evidence="1">Uncharacterized protein</fullName>
    </submittedName>
</protein>
<name>A0A5E7TDI1_PSEFL</name>
<evidence type="ECO:0000313" key="1">
    <source>
        <dbReference type="EMBL" id="VVP97181.1"/>
    </source>
</evidence>
<evidence type="ECO:0000313" key="2">
    <source>
        <dbReference type="Proteomes" id="UP000381378"/>
    </source>
</evidence>
<accession>A0A5E7TDI1</accession>
<gene>
    <name evidence="1" type="ORF">PS928_02213</name>
</gene>
<reference evidence="1 2" key="1">
    <citation type="submission" date="2019-09" db="EMBL/GenBank/DDBJ databases">
        <authorList>
            <person name="Chandra G."/>
            <person name="Truman W A."/>
        </authorList>
    </citation>
    <scope>NUCLEOTIDE SEQUENCE [LARGE SCALE GENOMIC DNA]</scope>
    <source>
        <strain evidence="1">PS928</strain>
    </source>
</reference>
<organism evidence="1 2">
    <name type="scientific">Pseudomonas fluorescens</name>
    <dbReference type="NCBI Taxonomy" id="294"/>
    <lineage>
        <taxon>Bacteria</taxon>
        <taxon>Pseudomonadati</taxon>
        <taxon>Pseudomonadota</taxon>
        <taxon>Gammaproteobacteria</taxon>
        <taxon>Pseudomonadales</taxon>
        <taxon>Pseudomonadaceae</taxon>
        <taxon>Pseudomonas</taxon>
    </lineage>
</organism>
<dbReference type="EMBL" id="CABVJF010000007">
    <property type="protein sequence ID" value="VVP97181.1"/>
    <property type="molecule type" value="Genomic_DNA"/>
</dbReference>
<sequence length="117" mass="12402">MGGHLQMHADNVGMDRLLTDMPVNQYRSVDPTSAQLRQIGTGAQEGMALEIAVSSGNRWTAKKCGATANVIPLGSALLILIKYGEMKFQSMSGVSPLIGLAQGFDINQRQGDINGGL</sequence>